<reference evidence="2" key="2">
    <citation type="journal article" date="2019" name="IMA Fungus">
        <title>Genome sequencing and comparison of five Tilletia species to identify candidate genes for the detection of regulated species infecting wheat.</title>
        <authorList>
            <person name="Nguyen H.D.T."/>
            <person name="Sultana T."/>
            <person name="Kesanakurti P."/>
            <person name="Hambleton S."/>
        </authorList>
    </citation>
    <scope>NUCLEOTIDE SEQUENCE</scope>
    <source>
        <strain evidence="2">DAOMC 236416</strain>
    </source>
</reference>
<accession>A0A8T8SCD6</accession>
<evidence type="ECO:0000313" key="3">
    <source>
        <dbReference type="Proteomes" id="UP000077521"/>
    </source>
</evidence>
<name>A0A8T8SCD6_9BASI</name>
<gene>
    <name evidence="2" type="ORF">A4X13_0g8922</name>
</gene>
<dbReference type="EMBL" id="LWDF02001943">
    <property type="protein sequence ID" value="KAE8237074.1"/>
    <property type="molecule type" value="Genomic_DNA"/>
</dbReference>
<evidence type="ECO:0000256" key="1">
    <source>
        <dbReference type="SAM" id="MobiDB-lite"/>
    </source>
</evidence>
<dbReference type="Proteomes" id="UP000077521">
    <property type="component" value="Unassembled WGS sequence"/>
</dbReference>
<dbReference type="AlphaFoldDB" id="A0A8T8SCD6"/>
<sequence length="179" mass="19630">MGREQLRAKGKSTSQPIIHNHIGQVCESIQTAFKIAKTSGQHQATDGSAPSEPGPSTKTKKPRARVWKELDEGIVSATALKRLSKKSFFSNIRHSSYSLGSQNAKYEIMQQANADTGDGPTQRGPTFKTRSTNMAITHRPPQCPSPALSFPILQFSFLNAQLFPALRLSPLLLPHDLTH</sequence>
<evidence type="ECO:0000313" key="2">
    <source>
        <dbReference type="EMBL" id="KAE8237074.1"/>
    </source>
</evidence>
<reference evidence="2" key="1">
    <citation type="submission" date="2016-04" db="EMBL/GenBank/DDBJ databases">
        <authorList>
            <person name="Nguyen H.D."/>
            <person name="Samba Siva P."/>
            <person name="Cullis J."/>
            <person name="Levesque C.A."/>
            <person name="Hambleton S."/>
        </authorList>
    </citation>
    <scope>NUCLEOTIDE SEQUENCE</scope>
    <source>
        <strain evidence="2">DAOMC 236416</strain>
    </source>
</reference>
<comment type="caution">
    <text evidence="2">The sequence shown here is derived from an EMBL/GenBank/DDBJ whole genome shotgun (WGS) entry which is preliminary data.</text>
</comment>
<organism evidence="2 3">
    <name type="scientific">Tilletia indica</name>
    <dbReference type="NCBI Taxonomy" id="43049"/>
    <lineage>
        <taxon>Eukaryota</taxon>
        <taxon>Fungi</taxon>
        <taxon>Dikarya</taxon>
        <taxon>Basidiomycota</taxon>
        <taxon>Ustilaginomycotina</taxon>
        <taxon>Exobasidiomycetes</taxon>
        <taxon>Tilletiales</taxon>
        <taxon>Tilletiaceae</taxon>
        <taxon>Tilletia</taxon>
    </lineage>
</organism>
<keyword evidence="3" id="KW-1185">Reference proteome</keyword>
<feature type="region of interest" description="Disordered" evidence="1">
    <location>
        <begin position="37"/>
        <end position="64"/>
    </location>
</feature>
<proteinExistence type="predicted"/>
<feature type="compositionally biased region" description="Polar residues" evidence="1">
    <location>
        <begin position="38"/>
        <end position="48"/>
    </location>
</feature>
<protein>
    <submittedName>
        <fullName evidence="2">Uncharacterized protein</fullName>
    </submittedName>
</protein>